<protein>
    <submittedName>
        <fullName evidence="2">Uncharacterized protein</fullName>
    </submittedName>
</protein>
<dbReference type="Proteomes" id="UP000008177">
    <property type="component" value="Unplaced contigs"/>
</dbReference>
<proteinExistence type="predicted"/>
<sequence>MGWDEVRWNGRFEIGGAAYVVCMYVCMYGFLHNL</sequence>
<dbReference type="InParanoid" id="G2YFJ4"/>
<dbReference type="AlphaFoldDB" id="G2YFJ4"/>
<keyword evidence="1" id="KW-0472">Membrane</keyword>
<organism evidence="2 3">
    <name type="scientific">Botryotinia fuckeliana (strain T4)</name>
    <name type="common">Noble rot fungus</name>
    <name type="synonym">Botrytis cinerea</name>
    <dbReference type="NCBI Taxonomy" id="999810"/>
    <lineage>
        <taxon>Eukaryota</taxon>
        <taxon>Fungi</taxon>
        <taxon>Dikarya</taxon>
        <taxon>Ascomycota</taxon>
        <taxon>Pezizomycotina</taxon>
        <taxon>Leotiomycetes</taxon>
        <taxon>Helotiales</taxon>
        <taxon>Sclerotiniaceae</taxon>
        <taxon>Botrytis</taxon>
    </lineage>
</organism>
<evidence type="ECO:0000256" key="1">
    <source>
        <dbReference type="SAM" id="Phobius"/>
    </source>
</evidence>
<name>G2YFJ4_BOTF4</name>
<gene>
    <name evidence="2" type="ORF">BofuT4_P089410.1</name>
</gene>
<keyword evidence="1" id="KW-1133">Transmembrane helix</keyword>
<evidence type="ECO:0000313" key="2">
    <source>
        <dbReference type="EMBL" id="CCD50542.1"/>
    </source>
</evidence>
<accession>G2YFJ4</accession>
<evidence type="ECO:0000313" key="3">
    <source>
        <dbReference type="Proteomes" id="UP000008177"/>
    </source>
</evidence>
<reference evidence="3" key="1">
    <citation type="journal article" date="2011" name="PLoS Genet.">
        <title>Genomic analysis of the necrotrophic fungal pathogens Sclerotinia sclerotiorum and Botrytis cinerea.</title>
        <authorList>
            <person name="Amselem J."/>
            <person name="Cuomo C.A."/>
            <person name="van Kan J.A."/>
            <person name="Viaud M."/>
            <person name="Benito E.P."/>
            <person name="Couloux A."/>
            <person name="Coutinho P.M."/>
            <person name="de Vries R.P."/>
            <person name="Dyer P.S."/>
            <person name="Fillinger S."/>
            <person name="Fournier E."/>
            <person name="Gout L."/>
            <person name="Hahn M."/>
            <person name="Kohn L."/>
            <person name="Lapalu N."/>
            <person name="Plummer K.M."/>
            <person name="Pradier J.M."/>
            <person name="Quevillon E."/>
            <person name="Sharon A."/>
            <person name="Simon A."/>
            <person name="ten Have A."/>
            <person name="Tudzynski B."/>
            <person name="Tudzynski P."/>
            <person name="Wincker P."/>
            <person name="Andrew M."/>
            <person name="Anthouard V."/>
            <person name="Beever R.E."/>
            <person name="Beffa R."/>
            <person name="Benoit I."/>
            <person name="Bouzid O."/>
            <person name="Brault B."/>
            <person name="Chen Z."/>
            <person name="Choquer M."/>
            <person name="Collemare J."/>
            <person name="Cotton P."/>
            <person name="Danchin E.G."/>
            <person name="Da Silva C."/>
            <person name="Gautier A."/>
            <person name="Giraud C."/>
            <person name="Giraud T."/>
            <person name="Gonzalez C."/>
            <person name="Grossetete S."/>
            <person name="Guldener U."/>
            <person name="Henrissat B."/>
            <person name="Howlett B.J."/>
            <person name="Kodira C."/>
            <person name="Kretschmer M."/>
            <person name="Lappartient A."/>
            <person name="Leroch M."/>
            <person name="Levis C."/>
            <person name="Mauceli E."/>
            <person name="Neuveglise C."/>
            <person name="Oeser B."/>
            <person name="Pearson M."/>
            <person name="Poulain J."/>
            <person name="Poussereau N."/>
            <person name="Quesneville H."/>
            <person name="Rascle C."/>
            <person name="Schumacher J."/>
            <person name="Segurens B."/>
            <person name="Sexton A."/>
            <person name="Silva E."/>
            <person name="Sirven C."/>
            <person name="Soanes D.M."/>
            <person name="Talbot N.J."/>
            <person name="Templeton M."/>
            <person name="Yandava C."/>
            <person name="Yarden O."/>
            <person name="Zeng Q."/>
            <person name="Rollins J.A."/>
            <person name="Lebrun M.H."/>
            <person name="Dickman M."/>
        </authorList>
    </citation>
    <scope>NUCLEOTIDE SEQUENCE [LARGE SCALE GENOMIC DNA]</scope>
    <source>
        <strain evidence="3">T4</strain>
    </source>
</reference>
<feature type="transmembrane region" description="Helical" evidence="1">
    <location>
        <begin position="12"/>
        <end position="31"/>
    </location>
</feature>
<dbReference type="EMBL" id="FQ790326">
    <property type="protein sequence ID" value="CCD50542.1"/>
    <property type="molecule type" value="Genomic_DNA"/>
</dbReference>
<dbReference type="HOGENOM" id="CLU_3377004_0_0_1"/>
<keyword evidence="1" id="KW-0812">Transmembrane</keyword>